<accession>A0ABS4QXM4</accession>
<name>A0ABS4QXM4_9HYPH</name>
<keyword evidence="2" id="KW-1185">Reference proteome</keyword>
<gene>
    <name evidence="1" type="ORF">J2Z31_001726</name>
</gene>
<dbReference type="RefSeq" id="WP_209601470.1">
    <property type="nucleotide sequence ID" value="NZ_JAGILA010000002.1"/>
</dbReference>
<dbReference type="EMBL" id="JAGILA010000002">
    <property type="protein sequence ID" value="MBP2235234.1"/>
    <property type="molecule type" value="Genomic_DNA"/>
</dbReference>
<evidence type="ECO:0000313" key="2">
    <source>
        <dbReference type="Proteomes" id="UP000730739"/>
    </source>
</evidence>
<organism evidence="1 2">
    <name type="scientific">Sinorhizobium kostiense</name>
    <dbReference type="NCBI Taxonomy" id="76747"/>
    <lineage>
        <taxon>Bacteria</taxon>
        <taxon>Pseudomonadati</taxon>
        <taxon>Pseudomonadota</taxon>
        <taxon>Alphaproteobacteria</taxon>
        <taxon>Hyphomicrobiales</taxon>
        <taxon>Rhizobiaceae</taxon>
        <taxon>Sinorhizobium/Ensifer group</taxon>
        <taxon>Sinorhizobium</taxon>
    </lineage>
</organism>
<proteinExistence type="predicted"/>
<comment type="caution">
    <text evidence="1">The sequence shown here is derived from an EMBL/GenBank/DDBJ whole genome shotgun (WGS) entry which is preliminary data.</text>
</comment>
<sequence length="313" mass="35979">MTTKLTDERYNELYQAKHEAILLNVEKSVSTTEGAAINRSITEYLSTLQDADDMRPVWIRFADIGTANVYFLQSHLASADKASLAALVLAIEGVERFSLVSSFDFKTRQYPRKAMKKSKFKLPTGLPSDPNNKRITKKLEFYPFPDPNCLPLKLRFFSCEEAMREAFKLGDIYERWPFFGYDRDDLRVTTEKLVAEFAERYPYLAEADKVIGGKLTEVITELGKHPYQKPFELRRFWSSVKRGGVRSWAQLANELLAEVAQGAGNPYRHYEEAEEMTTATAHLNRDDRPRGDRTSVTTYAGFAKPGWMRRKTR</sequence>
<evidence type="ECO:0000313" key="1">
    <source>
        <dbReference type="EMBL" id="MBP2235234.1"/>
    </source>
</evidence>
<protein>
    <submittedName>
        <fullName evidence="1">Uncharacterized protein</fullName>
    </submittedName>
</protein>
<dbReference type="Proteomes" id="UP000730739">
    <property type="component" value="Unassembled WGS sequence"/>
</dbReference>
<reference evidence="1 2" key="1">
    <citation type="submission" date="2021-03" db="EMBL/GenBank/DDBJ databases">
        <title>Genomic Encyclopedia of Type Strains, Phase IV (KMG-IV): sequencing the most valuable type-strain genomes for metagenomic binning, comparative biology and taxonomic classification.</title>
        <authorList>
            <person name="Goeker M."/>
        </authorList>
    </citation>
    <scope>NUCLEOTIDE SEQUENCE [LARGE SCALE GENOMIC DNA]</scope>
    <source>
        <strain evidence="1 2">DSM 13372</strain>
    </source>
</reference>